<accession>A0AAD8MRK5</accession>
<organism evidence="13 14">
    <name type="scientific">Heracleum sosnowskyi</name>
    <dbReference type="NCBI Taxonomy" id="360622"/>
    <lineage>
        <taxon>Eukaryota</taxon>
        <taxon>Viridiplantae</taxon>
        <taxon>Streptophyta</taxon>
        <taxon>Embryophyta</taxon>
        <taxon>Tracheophyta</taxon>
        <taxon>Spermatophyta</taxon>
        <taxon>Magnoliopsida</taxon>
        <taxon>eudicotyledons</taxon>
        <taxon>Gunneridae</taxon>
        <taxon>Pentapetalae</taxon>
        <taxon>asterids</taxon>
        <taxon>campanulids</taxon>
        <taxon>Apiales</taxon>
        <taxon>Apiaceae</taxon>
        <taxon>Apioideae</taxon>
        <taxon>apioid superclade</taxon>
        <taxon>Tordylieae</taxon>
        <taxon>Tordyliinae</taxon>
        <taxon>Heracleum</taxon>
    </lineage>
</organism>
<dbReference type="GO" id="GO:0045893">
    <property type="term" value="P:positive regulation of DNA-templated transcription"/>
    <property type="evidence" value="ECO:0007669"/>
    <property type="project" value="TreeGrafter"/>
</dbReference>
<dbReference type="PROSITE" id="PS50071">
    <property type="entry name" value="HOMEOBOX_2"/>
    <property type="match status" value="1"/>
</dbReference>
<dbReference type="InterPro" id="IPR017970">
    <property type="entry name" value="Homeobox_CS"/>
</dbReference>
<keyword evidence="2 10" id="KW-0805">Transcription regulation</keyword>
<gene>
    <name evidence="13" type="ORF">POM88_028032</name>
</gene>
<dbReference type="EMBL" id="JAUIZM010000006">
    <property type="protein sequence ID" value="KAK1381288.1"/>
    <property type="molecule type" value="Genomic_DNA"/>
</dbReference>
<evidence type="ECO:0000259" key="12">
    <source>
        <dbReference type="PROSITE" id="PS50071"/>
    </source>
</evidence>
<evidence type="ECO:0000256" key="5">
    <source>
        <dbReference type="ARBA" id="ARBA00023163"/>
    </source>
</evidence>
<dbReference type="PANTHER" id="PTHR24326">
    <property type="entry name" value="HOMEOBOX-LEUCINE ZIPPER PROTEIN"/>
    <property type="match status" value="1"/>
</dbReference>
<sequence length="316" mass="36098">MGSCSTFESGNLHCSSQVLDSFWMSSSSPSFHGDPLKGSASVVKFQNPSQDNCVNGRFCSSFDNDEDDGEAFDPCFHRSQKKRRLSKHQVQFLEKSFEIENKLEPNRKVQLAKETGLQPRQVAIWYQNRRARYKSKQLEKDYDVLNESYDKLKVDFDNLLKENGSLRNEVESLKEKILVGEKRKVRLEPLNPLDVELKRTENLSVPDETNVQVMVCKQEYVNSSESSHALDSESLHSADGNLKSVFESVDSSSVFEPGYSDFSQDGEDGFSRMMLLPDLHMLESDQCFDDIYGDHNNLESSVEDQQLLLWSNVFDV</sequence>
<comment type="function">
    <text evidence="10">Transcription factor.</text>
</comment>
<evidence type="ECO:0000256" key="3">
    <source>
        <dbReference type="ARBA" id="ARBA00023125"/>
    </source>
</evidence>
<dbReference type="InterPro" id="IPR001356">
    <property type="entry name" value="HD"/>
</dbReference>
<dbReference type="GO" id="GO:0000981">
    <property type="term" value="F:DNA-binding transcription factor activity, RNA polymerase II-specific"/>
    <property type="evidence" value="ECO:0007669"/>
    <property type="project" value="UniProtKB-UniRule"/>
</dbReference>
<feature type="DNA-binding region" description="Homeobox" evidence="8">
    <location>
        <begin position="78"/>
        <end position="137"/>
    </location>
</feature>
<evidence type="ECO:0000256" key="6">
    <source>
        <dbReference type="ARBA" id="ARBA00023242"/>
    </source>
</evidence>
<dbReference type="InterPro" id="IPR009057">
    <property type="entry name" value="Homeodomain-like_sf"/>
</dbReference>
<evidence type="ECO:0000313" key="13">
    <source>
        <dbReference type="EMBL" id="KAK1381288.1"/>
    </source>
</evidence>
<dbReference type="InterPro" id="IPR003106">
    <property type="entry name" value="Leu_zip_homeo"/>
</dbReference>
<evidence type="ECO:0000256" key="10">
    <source>
        <dbReference type="RuleBase" id="RU369038"/>
    </source>
</evidence>
<evidence type="ECO:0000256" key="1">
    <source>
        <dbReference type="ARBA" id="ARBA00004123"/>
    </source>
</evidence>
<dbReference type="AlphaFoldDB" id="A0AAD8MRK5"/>
<evidence type="ECO:0000256" key="8">
    <source>
        <dbReference type="PROSITE-ProRule" id="PRU00108"/>
    </source>
</evidence>
<dbReference type="SUPFAM" id="SSF46689">
    <property type="entry name" value="Homeodomain-like"/>
    <property type="match status" value="1"/>
</dbReference>
<dbReference type="Gene3D" id="1.10.10.60">
    <property type="entry name" value="Homeodomain-like"/>
    <property type="match status" value="1"/>
</dbReference>
<name>A0AAD8MRK5_9APIA</name>
<dbReference type="FunFam" id="1.10.10.60:FF:000144">
    <property type="entry name" value="homeobox-leucine zipper protein ATHB-6-like"/>
    <property type="match status" value="1"/>
</dbReference>
<evidence type="ECO:0000256" key="11">
    <source>
        <dbReference type="SAM" id="Coils"/>
    </source>
</evidence>
<keyword evidence="6 8" id="KW-0539">Nucleus</keyword>
<dbReference type="PANTHER" id="PTHR24326:SF606">
    <property type="entry name" value="HOMEOBOX-LEUCINE ZIPPER PROTEIN ATHB-54"/>
    <property type="match status" value="1"/>
</dbReference>
<evidence type="ECO:0000313" key="14">
    <source>
        <dbReference type="Proteomes" id="UP001237642"/>
    </source>
</evidence>
<dbReference type="GO" id="GO:0005634">
    <property type="term" value="C:nucleus"/>
    <property type="evidence" value="ECO:0007669"/>
    <property type="project" value="UniProtKB-SubCell"/>
</dbReference>
<keyword evidence="14" id="KW-1185">Reference proteome</keyword>
<proteinExistence type="inferred from homology"/>
<reference evidence="13" key="2">
    <citation type="submission" date="2023-05" db="EMBL/GenBank/DDBJ databases">
        <authorList>
            <person name="Schelkunov M.I."/>
        </authorList>
    </citation>
    <scope>NUCLEOTIDE SEQUENCE</scope>
    <source>
        <strain evidence="13">Hsosn_3</strain>
        <tissue evidence="13">Leaf</tissue>
    </source>
</reference>
<dbReference type="GO" id="GO:0000976">
    <property type="term" value="F:transcription cis-regulatory region binding"/>
    <property type="evidence" value="ECO:0007669"/>
    <property type="project" value="UniProtKB-ARBA"/>
</dbReference>
<evidence type="ECO:0000256" key="7">
    <source>
        <dbReference type="ARBA" id="ARBA00025748"/>
    </source>
</evidence>
<keyword evidence="5 10" id="KW-0804">Transcription</keyword>
<feature type="domain" description="Homeobox" evidence="12">
    <location>
        <begin position="76"/>
        <end position="136"/>
    </location>
</feature>
<keyword evidence="11" id="KW-0175">Coiled coil</keyword>
<evidence type="ECO:0000256" key="2">
    <source>
        <dbReference type="ARBA" id="ARBA00023015"/>
    </source>
</evidence>
<feature type="coiled-coil region" evidence="11">
    <location>
        <begin position="135"/>
        <end position="176"/>
    </location>
</feature>
<evidence type="ECO:0000256" key="4">
    <source>
        <dbReference type="ARBA" id="ARBA00023155"/>
    </source>
</evidence>
<reference evidence="13" key="1">
    <citation type="submission" date="2023-02" db="EMBL/GenBank/DDBJ databases">
        <title>Genome of toxic invasive species Heracleum sosnowskyi carries increased number of genes despite the absence of recent whole-genome duplications.</title>
        <authorList>
            <person name="Schelkunov M."/>
            <person name="Shtratnikova V."/>
            <person name="Makarenko M."/>
            <person name="Klepikova A."/>
            <person name="Omelchenko D."/>
            <person name="Novikova G."/>
            <person name="Obukhova E."/>
            <person name="Bogdanov V."/>
            <person name="Penin A."/>
            <person name="Logacheva M."/>
        </authorList>
    </citation>
    <scope>NUCLEOTIDE SEQUENCE</scope>
    <source>
        <strain evidence="13">Hsosn_3</strain>
        <tissue evidence="13">Leaf</tissue>
    </source>
</reference>
<evidence type="ECO:0000256" key="9">
    <source>
        <dbReference type="RuleBase" id="RU000682"/>
    </source>
</evidence>
<comment type="caution">
    <text evidence="13">The sequence shown here is derived from an EMBL/GenBank/DDBJ whole genome shotgun (WGS) entry which is preliminary data.</text>
</comment>
<dbReference type="CDD" id="cd00086">
    <property type="entry name" value="homeodomain"/>
    <property type="match status" value="1"/>
</dbReference>
<comment type="similarity">
    <text evidence="7 10">Belongs to the HD-ZIP homeobox family. Class I subfamily.</text>
</comment>
<comment type="subcellular location">
    <subcellularLocation>
        <location evidence="1 8 9">Nucleus</location>
    </subcellularLocation>
</comment>
<dbReference type="SMART" id="SM00389">
    <property type="entry name" value="HOX"/>
    <property type="match status" value="1"/>
</dbReference>
<dbReference type="PROSITE" id="PS00027">
    <property type="entry name" value="HOMEOBOX_1"/>
    <property type="match status" value="1"/>
</dbReference>
<protein>
    <recommendedName>
        <fullName evidence="10">Homeobox-leucine zipper protein</fullName>
    </recommendedName>
    <alternativeName>
        <fullName evidence="10">HD-ZIP protein</fullName>
    </alternativeName>
    <alternativeName>
        <fullName evidence="10">Homeodomain transcription factor</fullName>
    </alternativeName>
</protein>
<keyword evidence="3 8" id="KW-0238">DNA-binding</keyword>
<dbReference type="Proteomes" id="UP001237642">
    <property type="component" value="Unassembled WGS sequence"/>
</dbReference>
<keyword evidence="4 8" id="KW-0371">Homeobox</keyword>
<dbReference type="InterPro" id="IPR045224">
    <property type="entry name" value="HDZip_class_I_plant"/>
</dbReference>
<dbReference type="Pfam" id="PF02183">
    <property type="entry name" value="HALZ"/>
    <property type="match status" value="1"/>
</dbReference>
<dbReference type="Pfam" id="PF00046">
    <property type="entry name" value="Homeodomain"/>
    <property type="match status" value="1"/>
</dbReference>